<protein>
    <submittedName>
        <fullName evidence="2">Uncharacterized protein</fullName>
    </submittedName>
</protein>
<comment type="caution">
    <text evidence="2">The sequence shown here is derived from an EMBL/GenBank/DDBJ whole genome shotgun (WGS) entry which is preliminary data.</text>
</comment>
<dbReference type="Proteomes" id="UP000234275">
    <property type="component" value="Unassembled WGS sequence"/>
</dbReference>
<dbReference type="EMBL" id="MSFO01000002">
    <property type="protein sequence ID" value="PLB51551.1"/>
    <property type="molecule type" value="Genomic_DNA"/>
</dbReference>
<dbReference type="RefSeq" id="XP_024706853.1">
    <property type="nucleotide sequence ID" value="XM_024847444.1"/>
</dbReference>
<keyword evidence="3" id="KW-1185">Reference proteome</keyword>
<dbReference type="OrthoDB" id="4156714at2759"/>
<evidence type="ECO:0000313" key="3">
    <source>
        <dbReference type="Proteomes" id="UP000234275"/>
    </source>
</evidence>
<dbReference type="GeneID" id="36555143"/>
<evidence type="ECO:0000313" key="2">
    <source>
        <dbReference type="EMBL" id="PLB51551.1"/>
    </source>
</evidence>
<feature type="compositionally biased region" description="Basic and acidic residues" evidence="1">
    <location>
        <begin position="35"/>
        <end position="49"/>
    </location>
</feature>
<feature type="region of interest" description="Disordered" evidence="1">
    <location>
        <begin position="1"/>
        <end position="107"/>
    </location>
</feature>
<evidence type="ECO:0000256" key="1">
    <source>
        <dbReference type="SAM" id="MobiDB-lite"/>
    </source>
</evidence>
<sequence length="444" mass="50746">MGKRRASAGATSRVKFGSQRKPEQSTPKATMAPKSGEDYEKPSQVESGRRRSSRLNPDLPAASRVSDQSPQTTTEKHDPDCHHANDEESSDEQFSAYDSDPPGMMPSVVAAGRQEEEPCCHLGIWNLHNDCERACIQYAAEQWVYNHCVGEKEVVERTILASEKQAIMDGLEGWCLYKDWDELASALPDNIRDLMPEYLARALISKDIIETIMKNPFFYMDLGDDSSGEADDLAPTLGIDLYHLWQKLIKVDRPQAHHWREQTVHLMNKLRPIQTRDSSVGVRSLRLRRRIARHLATKMLSKSSLLYPLIKKDVDDRKKAERFRWMVRIYRDAAKKSVMFWVDECGYEFHHDIHQVGLSDENSQFYQLEPQSFFACMDNPNGRRAVLLLAPLVWQLQFGFEPVTQEMLDDDCTPDPVDEDGHPNSVVCRGQIVVSKDVEPKQAE</sequence>
<organism evidence="2 3">
    <name type="scientific">Aspergillus steynii IBT 23096</name>
    <dbReference type="NCBI Taxonomy" id="1392250"/>
    <lineage>
        <taxon>Eukaryota</taxon>
        <taxon>Fungi</taxon>
        <taxon>Dikarya</taxon>
        <taxon>Ascomycota</taxon>
        <taxon>Pezizomycotina</taxon>
        <taxon>Eurotiomycetes</taxon>
        <taxon>Eurotiomycetidae</taxon>
        <taxon>Eurotiales</taxon>
        <taxon>Aspergillaceae</taxon>
        <taxon>Aspergillus</taxon>
        <taxon>Aspergillus subgen. Circumdati</taxon>
    </lineage>
</organism>
<feature type="compositionally biased region" description="Basic and acidic residues" evidence="1">
    <location>
        <begin position="74"/>
        <end position="86"/>
    </location>
</feature>
<proteinExistence type="predicted"/>
<reference evidence="2 3" key="1">
    <citation type="submission" date="2016-12" db="EMBL/GenBank/DDBJ databases">
        <title>The genomes of Aspergillus section Nigri reveals drivers in fungal speciation.</title>
        <authorList>
            <consortium name="DOE Joint Genome Institute"/>
            <person name="Vesth T.C."/>
            <person name="Nybo J."/>
            <person name="Theobald S."/>
            <person name="Brandl J."/>
            <person name="Frisvad J.C."/>
            <person name="Nielsen K.F."/>
            <person name="Lyhne E.K."/>
            <person name="Kogle M.E."/>
            <person name="Kuo A."/>
            <person name="Riley R."/>
            <person name="Clum A."/>
            <person name="Nolan M."/>
            <person name="Lipzen A."/>
            <person name="Salamov A."/>
            <person name="Henrissat B."/>
            <person name="Wiebenga A."/>
            <person name="De Vries R.P."/>
            <person name="Grigoriev I.V."/>
            <person name="Mortensen U.H."/>
            <person name="Andersen M.R."/>
            <person name="Baker S.E."/>
        </authorList>
    </citation>
    <scope>NUCLEOTIDE SEQUENCE [LARGE SCALE GENOMIC DNA]</scope>
    <source>
        <strain evidence="2 3">IBT 23096</strain>
    </source>
</reference>
<accession>A0A2I2GFB3</accession>
<gene>
    <name evidence="2" type="ORF">P170DRAFT_422559</name>
</gene>
<dbReference type="VEuPathDB" id="FungiDB:P170DRAFT_422559"/>
<name>A0A2I2GFB3_9EURO</name>
<dbReference type="AlphaFoldDB" id="A0A2I2GFB3"/>